<dbReference type="EMBL" id="JBJKFK010000040">
    <property type="protein sequence ID" value="KAL3320623.1"/>
    <property type="molecule type" value="Genomic_DNA"/>
</dbReference>
<evidence type="ECO:0000256" key="5">
    <source>
        <dbReference type="SAM" id="MobiDB-lite"/>
    </source>
</evidence>
<comment type="caution">
    <text evidence="7">The sequence shown here is derived from an EMBL/GenBank/DDBJ whole genome shotgun (WGS) entry which is preliminary data.</text>
</comment>
<dbReference type="SUPFAM" id="SSF57850">
    <property type="entry name" value="RING/U-box"/>
    <property type="match status" value="1"/>
</dbReference>
<dbReference type="PROSITE" id="PS50089">
    <property type="entry name" value="ZF_RING_2"/>
    <property type="match status" value="1"/>
</dbReference>
<dbReference type="AlphaFoldDB" id="A0ABD2QMG8"/>
<dbReference type="InterPro" id="IPR001841">
    <property type="entry name" value="Znf_RING"/>
</dbReference>
<evidence type="ECO:0000256" key="4">
    <source>
        <dbReference type="PROSITE-ProRule" id="PRU00175"/>
    </source>
</evidence>
<dbReference type="GO" id="GO:0008270">
    <property type="term" value="F:zinc ion binding"/>
    <property type="evidence" value="ECO:0007669"/>
    <property type="project" value="UniProtKB-KW"/>
</dbReference>
<sequence>MNFSQPVASNFGYLVPPPPTTMYLTPIDVRQRAFVPPISYPQQVPYFPPNQPRPTAEPFIRVPTVVLNHRNPHVMSLTGLPFLLPTPQPFNPGNDDQSRSPRLSRRTGVNRTRNRYRFYRYSYRNGRRARTFFTSPLDELLPQILMELAELEDDVSNFGLTESELSRIPTKKWTKAGESDKCMICLETYSGDSVLRELRCQHDFHADCVDIWLKRNATCPLCRTQIKAFATNGDSCPIQ</sequence>
<dbReference type="InterPro" id="IPR051834">
    <property type="entry name" value="RING_finger_E3_ligase"/>
</dbReference>
<keyword evidence="1" id="KW-0479">Metal-binding</keyword>
<proteinExistence type="predicted"/>
<evidence type="ECO:0000313" key="7">
    <source>
        <dbReference type="EMBL" id="KAL3320623.1"/>
    </source>
</evidence>
<dbReference type="PANTHER" id="PTHR45931">
    <property type="entry name" value="SI:CH211-59O9.10"/>
    <property type="match status" value="1"/>
</dbReference>
<protein>
    <submittedName>
        <fullName evidence="7">Cytochrome c oxidase subunit 1</fullName>
    </submittedName>
</protein>
<dbReference type="SMART" id="SM00184">
    <property type="entry name" value="RING"/>
    <property type="match status" value="1"/>
</dbReference>
<keyword evidence="3" id="KW-0862">Zinc</keyword>
<gene>
    <name evidence="7" type="primary">TOE-4</name>
    <name evidence="7" type="ORF">Ciccas_000698</name>
</gene>
<evidence type="ECO:0000256" key="2">
    <source>
        <dbReference type="ARBA" id="ARBA00022771"/>
    </source>
</evidence>
<evidence type="ECO:0000256" key="1">
    <source>
        <dbReference type="ARBA" id="ARBA00022723"/>
    </source>
</evidence>
<evidence type="ECO:0000313" key="8">
    <source>
        <dbReference type="Proteomes" id="UP001626550"/>
    </source>
</evidence>
<dbReference type="Proteomes" id="UP001626550">
    <property type="component" value="Unassembled WGS sequence"/>
</dbReference>
<keyword evidence="2 4" id="KW-0863">Zinc-finger</keyword>
<feature type="domain" description="RING-type" evidence="6">
    <location>
        <begin position="182"/>
        <end position="223"/>
    </location>
</feature>
<evidence type="ECO:0000256" key="3">
    <source>
        <dbReference type="ARBA" id="ARBA00022833"/>
    </source>
</evidence>
<dbReference type="Pfam" id="PF13639">
    <property type="entry name" value="zf-RING_2"/>
    <property type="match status" value="1"/>
</dbReference>
<reference evidence="7 8" key="1">
    <citation type="submission" date="2024-11" db="EMBL/GenBank/DDBJ databases">
        <title>Adaptive evolution of stress response genes in parasites aligns with host niche diversity.</title>
        <authorList>
            <person name="Hahn C."/>
            <person name="Resl P."/>
        </authorList>
    </citation>
    <scope>NUCLEOTIDE SEQUENCE [LARGE SCALE GENOMIC DNA]</scope>
    <source>
        <strain evidence="7">EGGRZ-B1_66</strain>
        <tissue evidence="7">Body</tissue>
    </source>
</reference>
<dbReference type="PANTHER" id="PTHR45931:SF3">
    <property type="entry name" value="RING ZINC FINGER-CONTAINING PROTEIN"/>
    <property type="match status" value="1"/>
</dbReference>
<name>A0ABD2QMG8_9PLAT</name>
<evidence type="ECO:0000259" key="6">
    <source>
        <dbReference type="PROSITE" id="PS50089"/>
    </source>
</evidence>
<keyword evidence="8" id="KW-1185">Reference proteome</keyword>
<dbReference type="CDD" id="cd16454">
    <property type="entry name" value="RING-H2_PA-TM-RING"/>
    <property type="match status" value="1"/>
</dbReference>
<accession>A0ABD2QMG8</accession>
<feature type="region of interest" description="Disordered" evidence="5">
    <location>
        <begin position="86"/>
        <end position="107"/>
    </location>
</feature>
<organism evidence="7 8">
    <name type="scientific">Cichlidogyrus casuarinus</name>
    <dbReference type="NCBI Taxonomy" id="1844966"/>
    <lineage>
        <taxon>Eukaryota</taxon>
        <taxon>Metazoa</taxon>
        <taxon>Spiralia</taxon>
        <taxon>Lophotrochozoa</taxon>
        <taxon>Platyhelminthes</taxon>
        <taxon>Monogenea</taxon>
        <taxon>Monopisthocotylea</taxon>
        <taxon>Dactylogyridea</taxon>
        <taxon>Ancyrocephalidae</taxon>
        <taxon>Cichlidogyrus</taxon>
    </lineage>
</organism>
<dbReference type="InterPro" id="IPR013083">
    <property type="entry name" value="Znf_RING/FYVE/PHD"/>
</dbReference>
<dbReference type="Gene3D" id="3.30.40.10">
    <property type="entry name" value="Zinc/RING finger domain, C3HC4 (zinc finger)"/>
    <property type="match status" value="1"/>
</dbReference>